<evidence type="ECO:0000313" key="4">
    <source>
        <dbReference type="Proteomes" id="UP001241656"/>
    </source>
</evidence>
<dbReference type="SUPFAM" id="SSF101874">
    <property type="entry name" value="YceI-like"/>
    <property type="match status" value="1"/>
</dbReference>
<accession>A0ABY8RCB1</accession>
<sequence length="192" mass="21707">MKKLFFILTLLVSVNFLSAQTTTWKDDPWHSKLTFTVTHQGFSSVFGLFQKFDIGIVTSKADFSDAVFTLSADMASVNTEVKMRDDDLRSPHFFEVAKYPVMTFKSTSVINTTGMKDRFKIIGDLTIHGVTKTVTLDMWYRGTHVDAMSKKTKAGFQIMGTINRSDFKVGPADPFDISNDVMIKMDGEFIRQ</sequence>
<dbReference type="Gene3D" id="2.40.128.110">
    <property type="entry name" value="Lipid/polyisoprenoid-binding, YceI-like"/>
    <property type="match status" value="1"/>
</dbReference>
<dbReference type="InterPro" id="IPR007372">
    <property type="entry name" value="Lipid/polyisoprenoid-bd_YceI"/>
</dbReference>
<name>A0ABY8RCB1_9FLAO</name>
<dbReference type="PANTHER" id="PTHR34406">
    <property type="entry name" value="PROTEIN YCEI"/>
    <property type="match status" value="1"/>
</dbReference>
<gene>
    <name evidence="3" type="ORF">QGN23_13870</name>
</gene>
<evidence type="ECO:0000256" key="1">
    <source>
        <dbReference type="SAM" id="SignalP"/>
    </source>
</evidence>
<proteinExistence type="predicted"/>
<dbReference type="EMBL" id="CP124855">
    <property type="protein sequence ID" value="WHF51496.1"/>
    <property type="molecule type" value="Genomic_DNA"/>
</dbReference>
<feature type="chain" id="PRO_5046526961" evidence="1">
    <location>
        <begin position="20"/>
        <end position="192"/>
    </location>
</feature>
<dbReference type="Proteomes" id="UP001241656">
    <property type="component" value="Chromosome"/>
</dbReference>
<keyword evidence="1" id="KW-0732">Signal</keyword>
<dbReference type="Pfam" id="PF04264">
    <property type="entry name" value="YceI"/>
    <property type="match status" value="1"/>
</dbReference>
<reference evidence="3 4" key="1">
    <citation type="submission" date="2023-05" db="EMBL/GenBank/DDBJ databases">
        <title>Genomic insight into Chryseobacterium sp. wdc7 isolated forest soil (Gotjawal).</title>
        <authorList>
            <person name="Park S.-J."/>
        </authorList>
    </citation>
    <scope>NUCLEOTIDE SEQUENCE [LARGE SCALE GENOMIC DNA]</scope>
    <source>
        <strain evidence="4">wdc7</strain>
    </source>
</reference>
<organism evidence="3 4">
    <name type="scientific">Chryseobacterium gotjawalense</name>
    <dbReference type="NCBI Taxonomy" id="3042315"/>
    <lineage>
        <taxon>Bacteria</taxon>
        <taxon>Pseudomonadati</taxon>
        <taxon>Bacteroidota</taxon>
        <taxon>Flavobacteriia</taxon>
        <taxon>Flavobacteriales</taxon>
        <taxon>Weeksellaceae</taxon>
        <taxon>Chryseobacterium group</taxon>
        <taxon>Chryseobacterium</taxon>
    </lineage>
</organism>
<feature type="signal peptide" evidence="1">
    <location>
        <begin position="1"/>
        <end position="19"/>
    </location>
</feature>
<evidence type="ECO:0000259" key="2">
    <source>
        <dbReference type="SMART" id="SM00867"/>
    </source>
</evidence>
<dbReference type="InterPro" id="IPR036761">
    <property type="entry name" value="TTHA0802/YceI-like_sf"/>
</dbReference>
<keyword evidence="4" id="KW-1185">Reference proteome</keyword>
<dbReference type="PANTHER" id="PTHR34406:SF1">
    <property type="entry name" value="PROTEIN YCEI"/>
    <property type="match status" value="1"/>
</dbReference>
<evidence type="ECO:0000313" key="3">
    <source>
        <dbReference type="EMBL" id="WHF51496.1"/>
    </source>
</evidence>
<dbReference type="SMART" id="SM00867">
    <property type="entry name" value="YceI"/>
    <property type="match status" value="1"/>
</dbReference>
<dbReference type="RefSeq" id="WP_282904837.1">
    <property type="nucleotide sequence ID" value="NZ_CP124855.1"/>
</dbReference>
<feature type="domain" description="Lipid/polyisoprenoid-binding YceI-like" evidence="2">
    <location>
        <begin position="23"/>
        <end position="190"/>
    </location>
</feature>
<protein>
    <submittedName>
        <fullName evidence="3">YceI family protein</fullName>
    </submittedName>
</protein>